<reference evidence="2" key="1">
    <citation type="submission" date="2022-06" db="EMBL/GenBank/DDBJ databases">
        <title>Complete genome sequences of two strains of the flax pathogen Septoria linicola.</title>
        <authorList>
            <person name="Lapalu N."/>
            <person name="Simon A."/>
            <person name="Demenou B."/>
            <person name="Paumier D."/>
            <person name="Guillot M.-P."/>
            <person name="Gout L."/>
            <person name="Valade R."/>
        </authorList>
    </citation>
    <scope>NUCLEOTIDE SEQUENCE</scope>
    <source>
        <strain evidence="2">SE15195</strain>
    </source>
</reference>
<gene>
    <name evidence="2" type="ORF">Slin15195_G087870</name>
</gene>
<evidence type="ECO:0000313" key="3">
    <source>
        <dbReference type="Proteomes" id="UP001056384"/>
    </source>
</evidence>
<keyword evidence="1" id="KW-0732">Signal</keyword>
<proteinExistence type="predicted"/>
<evidence type="ECO:0000313" key="2">
    <source>
        <dbReference type="EMBL" id="USW55468.1"/>
    </source>
</evidence>
<dbReference type="AlphaFoldDB" id="A0A9Q9B0P0"/>
<dbReference type="Proteomes" id="UP001056384">
    <property type="component" value="Chromosome 7"/>
</dbReference>
<feature type="chain" id="PRO_5040361115" evidence="1">
    <location>
        <begin position="21"/>
        <end position="310"/>
    </location>
</feature>
<organism evidence="2 3">
    <name type="scientific">Septoria linicola</name>
    <dbReference type="NCBI Taxonomy" id="215465"/>
    <lineage>
        <taxon>Eukaryota</taxon>
        <taxon>Fungi</taxon>
        <taxon>Dikarya</taxon>
        <taxon>Ascomycota</taxon>
        <taxon>Pezizomycotina</taxon>
        <taxon>Dothideomycetes</taxon>
        <taxon>Dothideomycetidae</taxon>
        <taxon>Mycosphaerellales</taxon>
        <taxon>Mycosphaerellaceae</taxon>
        <taxon>Septoria</taxon>
    </lineage>
</organism>
<accession>A0A9Q9B0P0</accession>
<name>A0A9Q9B0P0_9PEZI</name>
<evidence type="ECO:0000256" key="1">
    <source>
        <dbReference type="SAM" id="SignalP"/>
    </source>
</evidence>
<sequence>MASLLLATATAALLASTAHRQSHNGNYSGMVYGATGGADTVDYIRQRLPYRNGTEYPLQYTGFNWTDPTDDNGLWTVRWNTADNWLPGNLSTQKVVVTSYALQWSGQETYSNLSAKINNDTDILRAAGVRQAPPNMCFGFMGHDSDFQDSVKKKMEVFSNDPCTSMMGEECMASLSQAFTSGFDDESCSFALASVPDDLPGCEDTWAKKVNGFTFLSSSIANGSQASNASYASPKFDDVIAQDVQLHNPDDNSTYEKELQRTQFVVFKESGKEAQVQCMRFEAASWRLAASGGPLLLSAGVVLAMAFEII</sequence>
<feature type="signal peptide" evidence="1">
    <location>
        <begin position="1"/>
        <end position="20"/>
    </location>
</feature>
<protein>
    <submittedName>
        <fullName evidence="2">Uncharacterized protein</fullName>
    </submittedName>
</protein>
<dbReference type="EMBL" id="CP099424">
    <property type="protein sequence ID" value="USW55468.1"/>
    <property type="molecule type" value="Genomic_DNA"/>
</dbReference>
<keyword evidence="3" id="KW-1185">Reference proteome</keyword>